<evidence type="ECO:0000256" key="4">
    <source>
        <dbReference type="ARBA" id="ARBA00022989"/>
    </source>
</evidence>
<evidence type="ECO:0000256" key="7">
    <source>
        <dbReference type="HAMAP-Rule" id="MF_00599"/>
    </source>
</evidence>
<dbReference type="AlphaFoldDB" id="A0A6M3HUH1"/>
<comment type="subunit">
    <text evidence="7">Part of a complex composed of FtsB, FtsL and FtsQ.</text>
</comment>
<dbReference type="PANTHER" id="PTHR37485:SF1">
    <property type="entry name" value="CELL DIVISION PROTEIN FTSB"/>
    <property type="match status" value="1"/>
</dbReference>
<gene>
    <name evidence="7" type="primary">ftsB</name>
    <name evidence="9" type="ORF">E3E15_05035</name>
</gene>
<evidence type="ECO:0000256" key="8">
    <source>
        <dbReference type="SAM" id="Phobius"/>
    </source>
</evidence>
<organism evidence="9 10">
    <name type="scientific">Allofrancisella frigidaquae</name>
    <dbReference type="NCBI Taxonomy" id="1085644"/>
    <lineage>
        <taxon>Bacteria</taxon>
        <taxon>Pseudomonadati</taxon>
        <taxon>Pseudomonadota</taxon>
        <taxon>Gammaproteobacteria</taxon>
        <taxon>Thiotrichales</taxon>
        <taxon>Francisellaceae</taxon>
        <taxon>Allofrancisella</taxon>
    </lineage>
</organism>
<evidence type="ECO:0000313" key="10">
    <source>
        <dbReference type="Proteomes" id="UP000503320"/>
    </source>
</evidence>
<dbReference type="RefSeq" id="WP_035719580.1">
    <property type="nucleotide sequence ID" value="NZ_CP038017.1"/>
</dbReference>
<dbReference type="InterPro" id="IPR007060">
    <property type="entry name" value="FtsL/DivIC"/>
</dbReference>
<dbReference type="PANTHER" id="PTHR37485">
    <property type="entry name" value="CELL DIVISION PROTEIN FTSB"/>
    <property type="match status" value="1"/>
</dbReference>
<keyword evidence="10" id="KW-1185">Reference proteome</keyword>
<dbReference type="GO" id="GO:0030428">
    <property type="term" value="C:cell septum"/>
    <property type="evidence" value="ECO:0007669"/>
    <property type="project" value="TreeGrafter"/>
</dbReference>
<reference evidence="9 10" key="1">
    <citation type="submission" date="2019-03" db="EMBL/GenBank/DDBJ databases">
        <title>Complete Genome Sequence of Allofrancisella frigidaquae Strain SYSU 10HL1970 Isolated from Water-Cooling Systems in China.</title>
        <authorList>
            <person name="Ohrman C."/>
            <person name="Uneklint I."/>
            <person name="Sjodin A."/>
        </authorList>
    </citation>
    <scope>NUCLEOTIDE SEQUENCE [LARGE SCALE GENOMIC DNA]</scope>
    <source>
        <strain evidence="9 10">SYSU 10HL1970</strain>
    </source>
</reference>
<accession>A0A6M3HUH1</accession>
<keyword evidence="6 7" id="KW-0131">Cell cycle</keyword>
<dbReference type="GO" id="GO:0043093">
    <property type="term" value="P:FtsZ-dependent cytokinesis"/>
    <property type="evidence" value="ECO:0007669"/>
    <property type="project" value="UniProtKB-UniRule"/>
</dbReference>
<evidence type="ECO:0000313" key="9">
    <source>
        <dbReference type="EMBL" id="QIV94747.1"/>
    </source>
</evidence>
<comment type="subcellular location">
    <subcellularLocation>
        <location evidence="7">Cell inner membrane</location>
        <topology evidence="7">Single-pass type II membrane protein</topology>
    </subcellularLocation>
    <text evidence="7">Localizes to the division septum.</text>
</comment>
<dbReference type="KEGG" id="afri:E3E15_05035"/>
<dbReference type="Proteomes" id="UP000503320">
    <property type="component" value="Chromosome"/>
</dbReference>
<keyword evidence="3 7" id="KW-0812">Transmembrane</keyword>
<dbReference type="InterPro" id="IPR023081">
    <property type="entry name" value="Cell_div_FtsB"/>
</dbReference>
<evidence type="ECO:0000256" key="5">
    <source>
        <dbReference type="ARBA" id="ARBA00023136"/>
    </source>
</evidence>
<protein>
    <recommendedName>
        <fullName evidence="7">Cell division protein FtsB</fullName>
    </recommendedName>
</protein>
<name>A0A6M3HUH1_9GAMM</name>
<keyword evidence="7" id="KW-0997">Cell inner membrane</keyword>
<sequence>MGKSNTFFYIFITIVLLLITILQYDLWFSNTGLLSYEHLKKAVKTQTKEVQEQYQTNAQLYSEVVSLRKNSEVLESLARQNMGFIKKGEVFYSVK</sequence>
<evidence type="ECO:0000256" key="6">
    <source>
        <dbReference type="ARBA" id="ARBA00023306"/>
    </source>
</evidence>
<keyword evidence="4 7" id="KW-1133">Transmembrane helix</keyword>
<proteinExistence type="inferred from homology"/>
<dbReference type="HAMAP" id="MF_00599">
    <property type="entry name" value="FtsB"/>
    <property type="match status" value="1"/>
</dbReference>
<evidence type="ECO:0000256" key="2">
    <source>
        <dbReference type="ARBA" id="ARBA00022618"/>
    </source>
</evidence>
<comment type="function">
    <text evidence="7">Essential cell division protein. May link together the upstream cell division proteins, which are predominantly cytoplasmic, with the downstream cell division proteins, which are predominantly periplasmic.</text>
</comment>
<comment type="similarity">
    <text evidence="7">Belongs to the FtsB family.</text>
</comment>
<dbReference type="EMBL" id="CP038017">
    <property type="protein sequence ID" value="QIV94747.1"/>
    <property type="molecule type" value="Genomic_DNA"/>
</dbReference>
<evidence type="ECO:0000256" key="1">
    <source>
        <dbReference type="ARBA" id="ARBA00022475"/>
    </source>
</evidence>
<dbReference type="Pfam" id="PF04977">
    <property type="entry name" value="DivIC"/>
    <property type="match status" value="1"/>
</dbReference>
<evidence type="ECO:0000256" key="3">
    <source>
        <dbReference type="ARBA" id="ARBA00022692"/>
    </source>
</evidence>
<dbReference type="GO" id="GO:0005886">
    <property type="term" value="C:plasma membrane"/>
    <property type="evidence" value="ECO:0007669"/>
    <property type="project" value="UniProtKB-SubCell"/>
</dbReference>
<feature type="transmembrane region" description="Helical" evidence="8">
    <location>
        <begin position="6"/>
        <end position="27"/>
    </location>
</feature>
<dbReference type="GO" id="GO:0032153">
    <property type="term" value="C:cell division site"/>
    <property type="evidence" value="ECO:0007669"/>
    <property type="project" value="UniProtKB-UniRule"/>
</dbReference>
<keyword evidence="2 7" id="KW-0132">Cell division</keyword>
<keyword evidence="5 7" id="KW-0472">Membrane</keyword>
<feature type="topological domain" description="Cytoplasmic" evidence="7">
    <location>
        <begin position="1"/>
        <end position="10"/>
    </location>
</feature>
<keyword evidence="1 7" id="KW-1003">Cell membrane</keyword>
<feature type="topological domain" description="Periplasmic" evidence="7">
    <location>
        <begin position="29"/>
        <end position="95"/>
    </location>
</feature>